<dbReference type="SUPFAM" id="SSF51556">
    <property type="entry name" value="Metallo-dependent hydrolases"/>
    <property type="match status" value="1"/>
</dbReference>
<accession>A0A517LZJ0</accession>
<organism evidence="3 4">
    <name type="scientific">Rosistilla ulvae</name>
    <dbReference type="NCBI Taxonomy" id="1930277"/>
    <lineage>
        <taxon>Bacteria</taxon>
        <taxon>Pseudomonadati</taxon>
        <taxon>Planctomycetota</taxon>
        <taxon>Planctomycetia</taxon>
        <taxon>Pirellulales</taxon>
        <taxon>Pirellulaceae</taxon>
        <taxon>Rosistilla</taxon>
    </lineage>
</organism>
<evidence type="ECO:0000313" key="3">
    <source>
        <dbReference type="EMBL" id="QDS88040.1"/>
    </source>
</evidence>
<dbReference type="RefSeq" id="WP_145344902.1">
    <property type="nucleotide sequence ID" value="NZ_CP036261.1"/>
</dbReference>
<dbReference type="InterPro" id="IPR032466">
    <property type="entry name" value="Metal_Hydrolase"/>
</dbReference>
<evidence type="ECO:0000313" key="4">
    <source>
        <dbReference type="Proteomes" id="UP000319557"/>
    </source>
</evidence>
<dbReference type="EC" id="3.5.1.25" evidence="3"/>
<evidence type="ECO:0000256" key="1">
    <source>
        <dbReference type="ARBA" id="ARBA00010716"/>
    </source>
</evidence>
<comment type="similarity">
    <text evidence="1">Belongs to the metallo-dependent hydrolases superfamily. NagA family.</text>
</comment>
<name>A0A517LZJ0_9BACT</name>
<dbReference type="GO" id="GO:0008448">
    <property type="term" value="F:N-acetylglucosamine-6-phosphate deacetylase activity"/>
    <property type="evidence" value="ECO:0007669"/>
    <property type="project" value="UniProtKB-EC"/>
</dbReference>
<sequence>MSDSESLPKFFDLQVNGFFGADFNDASLSESQLDAAVTRLQQDNVSGILATVITDSNEAMLARVRRIVELRKLLPAAAAMIPGLHIEGPFISPVTGYIGAHPAAHARQCEQGFMEELLAAGEGLIRLVTIAPEQDPGGKLTRWLVDQNVVVAAGHCDPSVEQLATTIDQGLSMFTHLGNGCPQLMHRHDNIIQRVLSMSDRLVVCMIADGFHVPLVALQNYIRCIPPENLVFTTDCIAAAGLGAGVYTLAGQQIRVEAGMPPTSADGSHFVGSSAQMPDMYRRLRYELGISQKQLEYSMFELPRRATGCA</sequence>
<gene>
    <name evidence="3" type="primary">nagA</name>
    <name evidence="3" type="ORF">EC9_22260</name>
</gene>
<keyword evidence="4" id="KW-1185">Reference proteome</keyword>
<protein>
    <submittedName>
        <fullName evidence="3">N-acetylglucosamine-6-phosphate deacetylase</fullName>
        <ecNumber evidence="3">3.5.1.25</ecNumber>
    </submittedName>
</protein>
<dbReference type="AlphaFoldDB" id="A0A517LZJ0"/>
<dbReference type="PANTHER" id="PTHR11113:SF14">
    <property type="entry name" value="N-ACETYLGLUCOSAMINE-6-PHOSPHATE DEACETYLASE"/>
    <property type="match status" value="1"/>
</dbReference>
<dbReference type="Proteomes" id="UP000319557">
    <property type="component" value="Chromosome"/>
</dbReference>
<dbReference type="EMBL" id="CP036261">
    <property type="protein sequence ID" value="QDS88040.1"/>
    <property type="molecule type" value="Genomic_DNA"/>
</dbReference>
<reference evidence="3 4" key="1">
    <citation type="submission" date="2019-02" db="EMBL/GenBank/DDBJ databases">
        <title>Deep-cultivation of Planctomycetes and their phenomic and genomic characterization uncovers novel biology.</title>
        <authorList>
            <person name="Wiegand S."/>
            <person name="Jogler M."/>
            <person name="Boedeker C."/>
            <person name="Pinto D."/>
            <person name="Vollmers J."/>
            <person name="Rivas-Marin E."/>
            <person name="Kohn T."/>
            <person name="Peeters S.H."/>
            <person name="Heuer A."/>
            <person name="Rast P."/>
            <person name="Oberbeckmann S."/>
            <person name="Bunk B."/>
            <person name="Jeske O."/>
            <person name="Meyerdierks A."/>
            <person name="Storesund J.E."/>
            <person name="Kallscheuer N."/>
            <person name="Luecker S."/>
            <person name="Lage O.M."/>
            <person name="Pohl T."/>
            <person name="Merkel B.J."/>
            <person name="Hornburger P."/>
            <person name="Mueller R.-W."/>
            <person name="Bruemmer F."/>
            <person name="Labrenz M."/>
            <person name="Spormann A.M."/>
            <person name="Op den Camp H."/>
            <person name="Overmann J."/>
            <person name="Amann R."/>
            <person name="Jetten M.S.M."/>
            <person name="Mascher T."/>
            <person name="Medema M.H."/>
            <person name="Devos D.P."/>
            <person name="Kaster A.-K."/>
            <person name="Ovreas L."/>
            <person name="Rohde M."/>
            <person name="Galperin M.Y."/>
            <person name="Jogler C."/>
        </authorList>
    </citation>
    <scope>NUCLEOTIDE SEQUENCE [LARGE SCALE GENOMIC DNA]</scope>
    <source>
        <strain evidence="3 4">EC9</strain>
    </source>
</reference>
<dbReference type="OrthoDB" id="9776488at2"/>
<dbReference type="GO" id="GO:0006046">
    <property type="term" value="P:N-acetylglucosamine catabolic process"/>
    <property type="evidence" value="ECO:0007669"/>
    <property type="project" value="TreeGrafter"/>
</dbReference>
<dbReference type="PANTHER" id="PTHR11113">
    <property type="entry name" value="N-ACETYLGLUCOSAMINE-6-PHOSPHATE DEACETYLASE"/>
    <property type="match status" value="1"/>
</dbReference>
<evidence type="ECO:0000256" key="2">
    <source>
        <dbReference type="ARBA" id="ARBA00022801"/>
    </source>
</evidence>
<proteinExistence type="inferred from homology"/>
<dbReference type="Gene3D" id="3.20.20.140">
    <property type="entry name" value="Metal-dependent hydrolases"/>
    <property type="match status" value="1"/>
</dbReference>
<dbReference type="KEGG" id="ruv:EC9_22260"/>
<keyword evidence="2 3" id="KW-0378">Hydrolase</keyword>